<dbReference type="InParanoid" id="A2F938"/>
<name>A2F938_TRIV3</name>
<dbReference type="Proteomes" id="UP000001542">
    <property type="component" value="Unassembled WGS sequence"/>
</dbReference>
<dbReference type="VEuPathDB" id="TrichDB:TVAGG3_0642040"/>
<sequence length="316" mass="36225">MKHLNIYKVAESSRIPINEDVVISTHLQKKSQSSKNILTIRCKELKDLIDIYNSIVDKYQELMFKMPSNCFPPSFPKSFSSFRESFENFVRTIEAYIFQIKSKEGSAENYKRKNIIMIIDQSCSLSEKLTLFMKEAQSFNETGMGEITKTIDFSFQKLFKTNTSINTAIKNEKIVNQEMVSKGLDLYRNTYKAFKLCKDFFSSQKKDNNENSAREFNIEDLKIALSLVNTDGFHLLTKKVPTSLTNKGDIVEMRSAFSTNCGYIGSLVEVAAIFNESLEAIIMNLTNLTKLFNDVIYQCNIPTKVEINQLLLQQLA</sequence>
<dbReference type="AlphaFoldDB" id="A2F938"/>
<gene>
    <name evidence="1" type="ORF">TVAG_429190</name>
</gene>
<protein>
    <submittedName>
        <fullName evidence="1">Uncharacterized protein</fullName>
    </submittedName>
</protein>
<reference evidence="1" key="2">
    <citation type="journal article" date="2007" name="Science">
        <title>Draft genome sequence of the sexually transmitted pathogen Trichomonas vaginalis.</title>
        <authorList>
            <person name="Carlton J.M."/>
            <person name="Hirt R.P."/>
            <person name="Silva J.C."/>
            <person name="Delcher A.L."/>
            <person name="Schatz M."/>
            <person name="Zhao Q."/>
            <person name="Wortman J.R."/>
            <person name="Bidwell S.L."/>
            <person name="Alsmark U.C.M."/>
            <person name="Besteiro S."/>
            <person name="Sicheritz-Ponten T."/>
            <person name="Noel C.J."/>
            <person name="Dacks J.B."/>
            <person name="Foster P.G."/>
            <person name="Simillion C."/>
            <person name="Van de Peer Y."/>
            <person name="Miranda-Saavedra D."/>
            <person name="Barton G.J."/>
            <person name="Westrop G.D."/>
            <person name="Mueller S."/>
            <person name="Dessi D."/>
            <person name="Fiori P.L."/>
            <person name="Ren Q."/>
            <person name="Paulsen I."/>
            <person name="Zhang H."/>
            <person name="Bastida-Corcuera F.D."/>
            <person name="Simoes-Barbosa A."/>
            <person name="Brown M.T."/>
            <person name="Hayes R.D."/>
            <person name="Mukherjee M."/>
            <person name="Okumura C.Y."/>
            <person name="Schneider R."/>
            <person name="Smith A.J."/>
            <person name="Vanacova S."/>
            <person name="Villalvazo M."/>
            <person name="Haas B.J."/>
            <person name="Pertea M."/>
            <person name="Feldblyum T.V."/>
            <person name="Utterback T.R."/>
            <person name="Shu C.L."/>
            <person name="Osoegawa K."/>
            <person name="de Jong P.J."/>
            <person name="Hrdy I."/>
            <person name="Horvathova L."/>
            <person name="Zubacova Z."/>
            <person name="Dolezal P."/>
            <person name="Malik S.B."/>
            <person name="Logsdon J.M. Jr."/>
            <person name="Henze K."/>
            <person name="Gupta A."/>
            <person name="Wang C.C."/>
            <person name="Dunne R.L."/>
            <person name="Upcroft J.A."/>
            <person name="Upcroft P."/>
            <person name="White O."/>
            <person name="Salzberg S.L."/>
            <person name="Tang P."/>
            <person name="Chiu C.-H."/>
            <person name="Lee Y.-S."/>
            <person name="Embley T.M."/>
            <person name="Coombs G.H."/>
            <person name="Mottram J.C."/>
            <person name="Tachezy J."/>
            <person name="Fraser-Liggett C.M."/>
            <person name="Johnson P.J."/>
        </authorList>
    </citation>
    <scope>NUCLEOTIDE SEQUENCE [LARGE SCALE GENOMIC DNA]</scope>
    <source>
        <strain evidence="1">G3</strain>
    </source>
</reference>
<organism evidence="1 2">
    <name type="scientific">Trichomonas vaginalis (strain ATCC PRA-98 / G3)</name>
    <dbReference type="NCBI Taxonomy" id="412133"/>
    <lineage>
        <taxon>Eukaryota</taxon>
        <taxon>Metamonada</taxon>
        <taxon>Parabasalia</taxon>
        <taxon>Trichomonadida</taxon>
        <taxon>Trichomonadidae</taxon>
        <taxon>Trichomonas</taxon>
    </lineage>
</organism>
<dbReference type="KEGG" id="tva:4756361"/>
<evidence type="ECO:0000313" key="1">
    <source>
        <dbReference type="EMBL" id="EAX98566.1"/>
    </source>
</evidence>
<evidence type="ECO:0000313" key="2">
    <source>
        <dbReference type="Proteomes" id="UP000001542"/>
    </source>
</evidence>
<dbReference type="VEuPathDB" id="TrichDB:TVAG_429190"/>
<dbReference type="EMBL" id="DS113670">
    <property type="protein sequence ID" value="EAX98566.1"/>
    <property type="molecule type" value="Genomic_DNA"/>
</dbReference>
<keyword evidence="2" id="KW-1185">Reference proteome</keyword>
<accession>A2F938</accession>
<reference evidence="1" key="1">
    <citation type="submission" date="2006-10" db="EMBL/GenBank/DDBJ databases">
        <authorList>
            <person name="Amadeo P."/>
            <person name="Zhao Q."/>
            <person name="Wortman J."/>
            <person name="Fraser-Liggett C."/>
            <person name="Carlton J."/>
        </authorList>
    </citation>
    <scope>NUCLEOTIDE SEQUENCE</scope>
    <source>
        <strain evidence="1">G3</strain>
    </source>
</reference>
<dbReference type="SMR" id="A2F938"/>
<proteinExistence type="predicted"/>
<dbReference type="RefSeq" id="XP_001311496.1">
    <property type="nucleotide sequence ID" value="XM_001311495.1"/>
</dbReference>